<dbReference type="InterPro" id="IPR001584">
    <property type="entry name" value="Integrase_cat-core"/>
</dbReference>
<accession>X0U8P5</accession>
<evidence type="ECO:0000256" key="1">
    <source>
        <dbReference type="SAM" id="MobiDB-lite"/>
    </source>
</evidence>
<organism evidence="3">
    <name type="scientific">marine sediment metagenome</name>
    <dbReference type="NCBI Taxonomy" id="412755"/>
    <lineage>
        <taxon>unclassified sequences</taxon>
        <taxon>metagenomes</taxon>
        <taxon>ecological metagenomes</taxon>
    </lineage>
</organism>
<reference evidence="3" key="1">
    <citation type="journal article" date="2014" name="Front. Microbiol.">
        <title>High frequency of phylogenetically diverse reductive dehalogenase-homologous genes in deep subseafloor sedimentary metagenomes.</title>
        <authorList>
            <person name="Kawai M."/>
            <person name="Futagami T."/>
            <person name="Toyoda A."/>
            <person name="Takaki Y."/>
            <person name="Nishi S."/>
            <person name="Hori S."/>
            <person name="Arai W."/>
            <person name="Tsubouchi T."/>
            <person name="Morono Y."/>
            <person name="Uchiyama I."/>
            <person name="Ito T."/>
            <person name="Fujiyama A."/>
            <person name="Inagaki F."/>
            <person name="Takami H."/>
        </authorList>
    </citation>
    <scope>NUCLEOTIDE SEQUENCE</scope>
    <source>
        <strain evidence="3">Expedition CK06-06</strain>
    </source>
</reference>
<evidence type="ECO:0000313" key="3">
    <source>
        <dbReference type="EMBL" id="GAG02174.1"/>
    </source>
</evidence>
<feature type="region of interest" description="Disordered" evidence="1">
    <location>
        <begin position="200"/>
        <end position="220"/>
    </location>
</feature>
<dbReference type="InterPro" id="IPR036397">
    <property type="entry name" value="RNaseH_sf"/>
</dbReference>
<dbReference type="InterPro" id="IPR012337">
    <property type="entry name" value="RNaseH-like_sf"/>
</dbReference>
<feature type="domain" description="Integrase catalytic" evidence="2">
    <location>
        <begin position="1"/>
        <end position="133"/>
    </location>
</feature>
<protein>
    <recommendedName>
        <fullName evidence="2">Integrase catalytic domain-containing protein</fullName>
    </recommendedName>
</protein>
<dbReference type="GO" id="GO:0015074">
    <property type="term" value="P:DNA integration"/>
    <property type="evidence" value="ECO:0007669"/>
    <property type="project" value="InterPro"/>
</dbReference>
<comment type="caution">
    <text evidence="3">The sequence shown here is derived from an EMBL/GenBank/DDBJ whole genome shotgun (WGS) entry which is preliminary data.</text>
</comment>
<dbReference type="PANTHER" id="PTHR35004:SF7">
    <property type="entry name" value="INTEGRASE PROTEIN"/>
    <property type="match status" value="1"/>
</dbReference>
<dbReference type="SUPFAM" id="SSF53098">
    <property type="entry name" value="Ribonuclease H-like"/>
    <property type="match status" value="1"/>
</dbReference>
<name>X0U8P5_9ZZZZ</name>
<dbReference type="PROSITE" id="PS50994">
    <property type="entry name" value="INTEGRASE"/>
    <property type="match status" value="1"/>
</dbReference>
<dbReference type="GO" id="GO:0003676">
    <property type="term" value="F:nucleic acid binding"/>
    <property type="evidence" value="ECO:0007669"/>
    <property type="project" value="InterPro"/>
</dbReference>
<gene>
    <name evidence="3" type="ORF">S01H1_39954</name>
</gene>
<dbReference type="AlphaFoldDB" id="X0U8P5"/>
<evidence type="ECO:0000259" key="2">
    <source>
        <dbReference type="PROSITE" id="PS50994"/>
    </source>
</evidence>
<dbReference type="Gene3D" id="3.30.420.10">
    <property type="entry name" value="Ribonuclease H-like superfamily/Ribonuclease H"/>
    <property type="match status" value="1"/>
</dbReference>
<dbReference type="PANTHER" id="PTHR35004">
    <property type="entry name" value="TRANSPOSASE RV3428C-RELATED"/>
    <property type="match status" value="1"/>
</dbReference>
<sequence length="240" mass="28590">MDSLGRYIRLYGLPVSVYLDKHSTYKTTRQPDTEELLRGERARTQFERAVKELGTRVIHANSPQAKGRVERVFGTLQDRLVKEMRLEGIATREEANKFLQSYLPRFNEQFMRVARGEGDLHRSIPEEINLREILCIKGNRTINAGCIIKWRRRVFILNNPSIALRRRKVEVREHFDGEITVKYKERSLDCHEVFEVKPKREEKEEKKVAQKQPHKRYKYTPPLEHPWKKYNYKGKLNPWS</sequence>
<dbReference type="EMBL" id="BARS01025266">
    <property type="protein sequence ID" value="GAG02174.1"/>
    <property type="molecule type" value="Genomic_DNA"/>
</dbReference>
<proteinExistence type="predicted"/>